<evidence type="ECO:0000259" key="16">
    <source>
        <dbReference type="SMART" id="SM00962"/>
    </source>
</evidence>
<dbReference type="InterPro" id="IPR000897">
    <property type="entry name" value="SRP54_GTPase_dom"/>
</dbReference>
<dbReference type="SMART" id="SM00382">
    <property type="entry name" value="AAA"/>
    <property type="match status" value="1"/>
</dbReference>
<dbReference type="InterPro" id="IPR027417">
    <property type="entry name" value="P-loop_NTPase"/>
</dbReference>
<dbReference type="GO" id="GO:0005047">
    <property type="term" value="F:signal recognition particle binding"/>
    <property type="evidence" value="ECO:0007669"/>
    <property type="project" value="TreeGrafter"/>
</dbReference>
<dbReference type="PANTHER" id="PTHR43134:SF3">
    <property type="entry name" value="FLAGELLAR BIOSYNTHESIS PROTEIN FLHF"/>
    <property type="match status" value="1"/>
</dbReference>
<evidence type="ECO:0000256" key="1">
    <source>
        <dbReference type="ARBA" id="ARBA00004413"/>
    </source>
</evidence>
<protein>
    <recommendedName>
        <fullName evidence="3 13">Flagellar biosynthesis protein FlhF</fullName>
    </recommendedName>
</protein>
<gene>
    <name evidence="17" type="primary">flhF</name>
    <name evidence="17" type="ORF">E4U82_01860</name>
</gene>
<accession>A0A4Y9AH51</accession>
<dbReference type="GO" id="GO:0005886">
    <property type="term" value="C:plasma membrane"/>
    <property type="evidence" value="ECO:0007669"/>
    <property type="project" value="UniProtKB-SubCell"/>
</dbReference>
<evidence type="ECO:0000256" key="6">
    <source>
        <dbReference type="ARBA" id="ARBA00022741"/>
    </source>
</evidence>
<dbReference type="FunFam" id="3.40.50.300:FF:000695">
    <property type="entry name" value="Flagellar biosynthesis regulator FlhF"/>
    <property type="match status" value="1"/>
</dbReference>
<evidence type="ECO:0000256" key="4">
    <source>
        <dbReference type="ARBA" id="ARBA00022448"/>
    </source>
</evidence>
<dbReference type="EMBL" id="SRHY01000001">
    <property type="protein sequence ID" value="TFJ94682.1"/>
    <property type="molecule type" value="Genomic_DNA"/>
</dbReference>
<sequence length="369" mass="41089">MKVKKYVAPTMPEAMNKIRKELGSDAVILNSKEIDKGGFLGLFKKRHIEVVAALDPQPNPERKQDAAKRPPITRNPKTADDSVINEIRQLKKMVELQAGNDRDYSAGYQVVYDYLINQEIDGSLAKEIMDNVVGKHAEQDTESLGQETILQDVGHEIEKRLSAHRFSGVSIDKKLVQFVGPTGVGKTTTIAKVAASSMLKENKRVALITADTYRIAAIEQLKTYANILNVPLEVVYDLNDYQAAVEKFASYDLVLVDTAGRNYRDEKYVKELQKTLPFNAEIGTCLVLSLTARNHDIMEIYEQFQHLPVDDVIFTKADETGQYGSILNIALIKQTSIAFITNGQDVPDDIVELSSKHIANLLTGGCYDV</sequence>
<evidence type="ECO:0000259" key="15">
    <source>
        <dbReference type="SMART" id="SM00382"/>
    </source>
</evidence>
<dbReference type="Pfam" id="PF00448">
    <property type="entry name" value="SRP54"/>
    <property type="match status" value="1"/>
</dbReference>
<dbReference type="OrthoDB" id="9778554at2"/>
<evidence type="ECO:0000256" key="13">
    <source>
        <dbReference type="NCBIfam" id="TIGR03499"/>
    </source>
</evidence>
<evidence type="ECO:0000256" key="14">
    <source>
        <dbReference type="SAM" id="MobiDB-lite"/>
    </source>
</evidence>
<dbReference type="RefSeq" id="WP_135108326.1">
    <property type="nucleotide sequence ID" value="NZ_SRHY01000001.1"/>
</dbReference>
<comment type="similarity">
    <text evidence="2">Belongs to the GTP-binding SRP family.</text>
</comment>
<dbReference type="GO" id="GO:0015031">
    <property type="term" value="P:protein transport"/>
    <property type="evidence" value="ECO:0007669"/>
    <property type="project" value="UniProtKB-KW"/>
</dbReference>
<dbReference type="GO" id="GO:0044781">
    <property type="term" value="P:bacterial-type flagellum organization"/>
    <property type="evidence" value="ECO:0007669"/>
    <property type="project" value="UniProtKB-UniRule"/>
</dbReference>
<dbReference type="CDD" id="cd17873">
    <property type="entry name" value="FlhF"/>
    <property type="match status" value="1"/>
</dbReference>
<evidence type="ECO:0000256" key="11">
    <source>
        <dbReference type="ARBA" id="ARBA00023225"/>
    </source>
</evidence>
<keyword evidence="17" id="KW-0282">Flagellum</keyword>
<evidence type="ECO:0000256" key="2">
    <source>
        <dbReference type="ARBA" id="ARBA00008531"/>
    </source>
</evidence>
<comment type="subcellular location">
    <subcellularLocation>
        <location evidence="1">Cell membrane</location>
        <topology evidence="1">Peripheral membrane protein</topology>
        <orientation evidence="1">Cytoplasmic side</orientation>
    </subcellularLocation>
</comment>
<evidence type="ECO:0000256" key="9">
    <source>
        <dbReference type="ARBA" id="ARBA00023134"/>
    </source>
</evidence>
<proteinExistence type="inferred from homology"/>
<keyword evidence="17" id="KW-0966">Cell projection</keyword>
<name>A0A4Y9AH51_9BACI</name>
<dbReference type="GO" id="GO:0006614">
    <property type="term" value="P:SRP-dependent cotranslational protein targeting to membrane"/>
    <property type="evidence" value="ECO:0007669"/>
    <property type="project" value="UniProtKB-UniRule"/>
</dbReference>
<comment type="caution">
    <text evidence="17">The sequence shown here is derived from an EMBL/GenBank/DDBJ whole genome shotgun (WGS) entry which is preliminary data.</text>
</comment>
<dbReference type="Proteomes" id="UP000298484">
    <property type="component" value="Unassembled WGS sequence"/>
</dbReference>
<keyword evidence="7" id="KW-1005">Bacterial flagellum biogenesis</keyword>
<feature type="domain" description="SRP54-type proteins GTP-binding" evidence="16">
    <location>
        <begin position="173"/>
        <end position="364"/>
    </location>
</feature>
<dbReference type="PANTHER" id="PTHR43134">
    <property type="entry name" value="SIGNAL RECOGNITION PARTICLE RECEPTOR SUBUNIT ALPHA"/>
    <property type="match status" value="1"/>
</dbReference>
<evidence type="ECO:0000256" key="7">
    <source>
        <dbReference type="ARBA" id="ARBA00022795"/>
    </source>
</evidence>
<dbReference type="Gene3D" id="3.40.50.300">
    <property type="entry name" value="P-loop containing nucleotide triphosphate hydrolases"/>
    <property type="match status" value="1"/>
</dbReference>
<dbReference type="Gene3D" id="1.20.120.1380">
    <property type="entry name" value="Flagellar FlhF biosynthesis protein, N domain"/>
    <property type="match status" value="1"/>
</dbReference>
<comment type="function">
    <text evidence="12">Necessary for flagellar biosynthesis. May be involved in translocation of the flagellum.</text>
</comment>
<keyword evidence="9" id="KW-0342">GTP-binding</keyword>
<evidence type="ECO:0000256" key="10">
    <source>
        <dbReference type="ARBA" id="ARBA00023136"/>
    </source>
</evidence>
<evidence type="ECO:0000256" key="5">
    <source>
        <dbReference type="ARBA" id="ARBA00022475"/>
    </source>
</evidence>
<reference evidence="17 18" key="1">
    <citation type="submission" date="2019-03" db="EMBL/GenBank/DDBJ databases">
        <title>Genome sequence of Lentibacillus salicampi ATCC BAA-719.</title>
        <authorList>
            <person name="Maclea K.S."/>
            <person name="Simoes Junior M."/>
        </authorList>
    </citation>
    <scope>NUCLEOTIDE SEQUENCE [LARGE SCALE GENOMIC DNA]</scope>
    <source>
        <strain evidence="17 18">ATCC BAA-719</strain>
    </source>
</reference>
<dbReference type="AlphaFoldDB" id="A0A4Y9AH51"/>
<evidence type="ECO:0000313" key="18">
    <source>
        <dbReference type="Proteomes" id="UP000298484"/>
    </source>
</evidence>
<keyword evidence="8" id="KW-0653">Protein transport</keyword>
<dbReference type="InterPro" id="IPR047040">
    <property type="entry name" value="FlhF__GTPase_dom"/>
</dbReference>
<keyword evidence="4" id="KW-0813">Transport</keyword>
<organism evidence="17 18">
    <name type="scientific">Lentibacillus salicampi</name>
    <dbReference type="NCBI Taxonomy" id="175306"/>
    <lineage>
        <taxon>Bacteria</taxon>
        <taxon>Bacillati</taxon>
        <taxon>Bacillota</taxon>
        <taxon>Bacilli</taxon>
        <taxon>Bacillales</taxon>
        <taxon>Bacillaceae</taxon>
        <taxon>Lentibacillus</taxon>
    </lineage>
</organism>
<evidence type="ECO:0000256" key="8">
    <source>
        <dbReference type="ARBA" id="ARBA00022927"/>
    </source>
</evidence>
<dbReference type="InterPro" id="IPR003593">
    <property type="entry name" value="AAA+_ATPase"/>
</dbReference>
<keyword evidence="6" id="KW-0547">Nucleotide-binding</keyword>
<feature type="domain" description="AAA+ ATPase" evidence="15">
    <location>
        <begin position="172"/>
        <end position="310"/>
    </location>
</feature>
<dbReference type="SMART" id="SM00962">
    <property type="entry name" value="SRP54"/>
    <property type="match status" value="1"/>
</dbReference>
<feature type="region of interest" description="Disordered" evidence="14">
    <location>
        <begin position="53"/>
        <end position="81"/>
    </location>
</feature>
<keyword evidence="17" id="KW-0969">Cilium</keyword>
<dbReference type="GO" id="GO:0003924">
    <property type="term" value="F:GTPase activity"/>
    <property type="evidence" value="ECO:0007669"/>
    <property type="project" value="UniProtKB-UniRule"/>
</dbReference>
<dbReference type="GO" id="GO:0005525">
    <property type="term" value="F:GTP binding"/>
    <property type="evidence" value="ECO:0007669"/>
    <property type="project" value="UniProtKB-UniRule"/>
</dbReference>
<keyword evidence="10" id="KW-0472">Membrane</keyword>
<dbReference type="NCBIfam" id="TIGR03499">
    <property type="entry name" value="FlhF"/>
    <property type="match status" value="1"/>
</dbReference>
<dbReference type="SUPFAM" id="SSF52540">
    <property type="entry name" value="P-loop containing nucleoside triphosphate hydrolases"/>
    <property type="match status" value="1"/>
</dbReference>
<keyword evidence="5" id="KW-1003">Cell membrane</keyword>
<keyword evidence="18" id="KW-1185">Reference proteome</keyword>
<evidence type="ECO:0000256" key="3">
    <source>
        <dbReference type="ARBA" id="ARBA00014919"/>
    </source>
</evidence>
<evidence type="ECO:0000313" key="17">
    <source>
        <dbReference type="EMBL" id="TFJ94682.1"/>
    </source>
</evidence>
<keyword evidence="11" id="KW-1006">Bacterial flagellum protein export</keyword>
<evidence type="ECO:0000256" key="12">
    <source>
        <dbReference type="ARBA" id="ARBA00025337"/>
    </source>
</evidence>
<dbReference type="InterPro" id="IPR020006">
    <property type="entry name" value="FlhF"/>
</dbReference>